<dbReference type="InterPro" id="IPR035900">
    <property type="entry name" value="Colicin_E_sf"/>
</dbReference>
<reference evidence="3 4" key="1">
    <citation type="submission" date="2020-09" db="EMBL/GenBank/DDBJ databases">
        <title>Photobacterium sp. CAU 1568 isolated from sand of Sido Beach.</title>
        <authorList>
            <person name="Kim W."/>
        </authorList>
    </citation>
    <scope>NUCLEOTIDE SEQUENCE [LARGE SCALE GENOMIC DNA]</scope>
    <source>
        <strain evidence="3 4">CAU 1568</strain>
    </source>
</reference>
<proteinExistence type="inferred from homology"/>
<evidence type="ECO:0000256" key="1">
    <source>
        <dbReference type="ARBA" id="ARBA00009346"/>
    </source>
</evidence>
<dbReference type="Proteomes" id="UP000649768">
    <property type="component" value="Unassembled WGS sequence"/>
</dbReference>
<name>A0ABR9BPS2_9GAMM</name>
<dbReference type="Pfam" id="PF01320">
    <property type="entry name" value="Colicin_Pyocin"/>
    <property type="match status" value="1"/>
</dbReference>
<keyword evidence="4" id="KW-1185">Reference proteome</keyword>
<dbReference type="PRINTS" id="PR01299">
    <property type="entry name" value="PYOCIN"/>
</dbReference>
<dbReference type="InterPro" id="IPR000290">
    <property type="entry name" value="Colicin_pyocin"/>
</dbReference>
<protein>
    <submittedName>
        <fullName evidence="3">Bacteriocin immunity protein</fullName>
    </submittedName>
</protein>
<evidence type="ECO:0000313" key="4">
    <source>
        <dbReference type="Proteomes" id="UP000649768"/>
    </source>
</evidence>
<evidence type="ECO:0000313" key="3">
    <source>
        <dbReference type="EMBL" id="MBD8514573.1"/>
    </source>
</evidence>
<organism evidence="3 4">
    <name type="scientific">Photobacterium arenosum</name>
    <dbReference type="NCBI Taxonomy" id="2774143"/>
    <lineage>
        <taxon>Bacteria</taxon>
        <taxon>Pseudomonadati</taxon>
        <taxon>Pseudomonadota</taxon>
        <taxon>Gammaproteobacteria</taxon>
        <taxon>Vibrionales</taxon>
        <taxon>Vibrionaceae</taxon>
        <taxon>Photobacterium</taxon>
    </lineage>
</organism>
<gene>
    <name evidence="3" type="ORF">IFO68_17975</name>
</gene>
<evidence type="ECO:0000256" key="2">
    <source>
        <dbReference type="ARBA" id="ARBA00023025"/>
    </source>
</evidence>
<dbReference type="RefSeq" id="WP_192017199.1">
    <property type="nucleotide sequence ID" value="NZ_JACYTP010000014.1"/>
</dbReference>
<dbReference type="CDD" id="cd16363">
    <property type="entry name" value="Col_Im_like"/>
    <property type="match status" value="1"/>
</dbReference>
<comment type="caution">
    <text evidence="3">The sequence shown here is derived from an EMBL/GenBank/DDBJ whole genome shotgun (WGS) entry which is preliminary data.</text>
</comment>
<dbReference type="EMBL" id="JACYTP010000014">
    <property type="protein sequence ID" value="MBD8514573.1"/>
    <property type="molecule type" value="Genomic_DNA"/>
</dbReference>
<dbReference type="Gene3D" id="1.10.1200.20">
    <property type="entry name" value="Colicin E immunity protein"/>
    <property type="match status" value="1"/>
</dbReference>
<accession>A0ABR9BPS2</accession>
<sequence length="84" mass="9760">MLNKFTDYTEAEFQILLDKIYAENRDDNLLDEVVYYFNSEIIHPEGSALLTHPTMIGIEDSPEAVISELKRWYAEQGLPCFKSE</sequence>
<comment type="similarity">
    <text evidence="1">Belongs to the colicins ColE2/ColE8/ColE9 and pyocins S1/S2 family.</text>
</comment>
<keyword evidence="2" id="KW-0079">Bacteriocin immunity</keyword>
<dbReference type="SUPFAM" id="SSF47345">
    <property type="entry name" value="Colicin E immunity proteins"/>
    <property type="match status" value="1"/>
</dbReference>